<dbReference type="NCBIfam" id="TIGR03248">
    <property type="entry name" value="galactar-dH20"/>
    <property type="match status" value="1"/>
</dbReference>
<dbReference type="InterPro" id="IPR048332">
    <property type="entry name" value="GD_AH_C"/>
</dbReference>
<dbReference type="GO" id="GO:0046392">
    <property type="term" value="P:galactarate catabolic process"/>
    <property type="evidence" value="ECO:0007669"/>
    <property type="project" value="UniProtKB-UniRule"/>
</dbReference>
<dbReference type="InterPro" id="IPR007392">
    <property type="entry name" value="GD_AH_second"/>
</dbReference>
<dbReference type="InterPro" id="IPR052172">
    <property type="entry name" value="UxaA_altronate/galactarate_dh"/>
</dbReference>
<gene>
    <name evidence="5" type="primary">garD</name>
    <name evidence="5" type="ORF">DYP60_01225</name>
</gene>
<dbReference type="Gene3D" id="2.30.130.110">
    <property type="match status" value="1"/>
</dbReference>
<evidence type="ECO:0000259" key="4">
    <source>
        <dbReference type="SMART" id="SM00858"/>
    </source>
</evidence>
<accession>A0A372MM41</accession>
<dbReference type="OrthoDB" id="9804574at2"/>
<dbReference type="CDD" id="cd11613">
    <property type="entry name" value="SAF_AH_GD"/>
    <property type="match status" value="1"/>
</dbReference>
<evidence type="ECO:0000256" key="2">
    <source>
        <dbReference type="ARBA" id="ARBA00023239"/>
    </source>
</evidence>
<dbReference type="GO" id="GO:0008867">
    <property type="term" value="F:galactarate dehydratase activity"/>
    <property type="evidence" value="ECO:0007669"/>
    <property type="project" value="UniProtKB-UniRule"/>
</dbReference>
<organism evidence="5 6">
    <name type="scientific">Sphaerochaeta halotolerans</name>
    <dbReference type="NCBI Taxonomy" id="2293840"/>
    <lineage>
        <taxon>Bacteria</taxon>
        <taxon>Pseudomonadati</taxon>
        <taxon>Spirochaetota</taxon>
        <taxon>Spirochaetia</taxon>
        <taxon>Spirochaetales</taxon>
        <taxon>Sphaerochaetaceae</taxon>
        <taxon>Sphaerochaeta</taxon>
    </lineage>
</organism>
<comment type="similarity">
    <text evidence="1">Belongs to the UxaA family.</text>
</comment>
<protein>
    <recommendedName>
        <fullName evidence="3">Galactarate dehydratase</fullName>
        <ecNumber evidence="3">4.2.1.42</ecNumber>
    </recommendedName>
</protein>
<evidence type="ECO:0000256" key="1">
    <source>
        <dbReference type="ARBA" id="ARBA00010986"/>
    </source>
</evidence>
<keyword evidence="2 5" id="KW-0456">Lyase</keyword>
<dbReference type="Proteomes" id="UP000264002">
    <property type="component" value="Unassembled WGS sequence"/>
</dbReference>
<dbReference type="GO" id="GO:0019698">
    <property type="term" value="P:D-galacturonate catabolic process"/>
    <property type="evidence" value="ECO:0007669"/>
    <property type="project" value="TreeGrafter"/>
</dbReference>
<evidence type="ECO:0000313" key="6">
    <source>
        <dbReference type="Proteomes" id="UP000264002"/>
    </source>
</evidence>
<dbReference type="InterPro" id="IPR044144">
    <property type="entry name" value="SAF_UxaA/GarD"/>
</dbReference>
<dbReference type="InterPro" id="IPR017654">
    <property type="entry name" value="GarD-like"/>
</dbReference>
<evidence type="ECO:0000256" key="3">
    <source>
        <dbReference type="NCBIfam" id="TIGR03248"/>
    </source>
</evidence>
<dbReference type="AlphaFoldDB" id="A0A372MM41"/>
<proteinExistence type="inferred from homology"/>
<sequence>MNALLLKIDSRDTVAIITEASRKGDVVDGITLLSDIPQGHKVALQDMQKGDEVIRYGVVLGYLLEDVRKGSWINENSLELPLQPSLESLSFSEPEEVILMQPKRTTFEGFENPNGGFAGTRNILAITTTVQCVSGVVDQLVKRIKAELLPRYPNVDGVVAINHAYGCGVAINAPDAVIPIRSIKNTIKNPNFGGQVMVVGLGCEKLTVDKLLSDEENTPENVIILQDYPGYGPMMEALLMMAETKLKKLDQRRRKTLPLEKLCVGMQCGGSDAFSGVTANPSAGYASDLLVSGGATVMFSEVTEVRDGVHLLAERCKDEEALKKLVAEIGWYDEYLAKGSVDRSANPTPGNKKGGLSNIVEKAMGSIVKSGHAPIVQVIGPGELPTKKGLIFAATPASDIVCGPSQLASGMSVQVFMTGRGTPYGLAEAPVIKVSSRNALKHMWQDLIDLDAGSIATGEETVEVVGERLFNLILDVASGKKPFSEQYGLNNFLCFFNPAPIT</sequence>
<dbReference type="EMBL" id="QUWK01000001">
    <property type="protein sequence ID" value="RFU96220.1"/>
    <property type="molecule type" value="Genomic_DNA"/>
</dbReference>
<keyword evidence="6" id="KW-1185">Reference proteome</keyword>
<comment type="caution">
    <text evidence="5">The sequence shown here is derived from an EMBL/GenBank/DDBJ whole genome shotgun (WGS) entry which is preliminary data.</text>
</comment>
<feature type="domain" description="SAF" evidence="4">
    <location>
        <begin position="12"/>
        <end position="79"/>
    </location>
</feature>
<dbReference type="SMART" id="SM00858">
    <property type="entry name" value="SAF"/>
    <property type="match status" value="1"/>
</dbReference>
<name>A0A372MM41_9SPIR</name>
<dbReference type="EC" id="4.2.1.42" evidence="3"/>
<dbReference type="PANTHER" id="PTHR30536:SF1">
    <property type="entry name" value="GALACTARATE DEHYDRATASE (L-THREO-FORMING)"/>
    <property type="match status" value="1"/>
</dbReference>
<dbReference type="RefSeq" id="WP_117329040.1">
    <property type="nucleotide sequence ID" value="NZ_QUWK01000001.1"/>
</dbReference>
<dbReference type="InterPro" id="IPR013974">
    <property type="entry name" value="SAF"/>
</dbReference>
<dbReference type="PANTHER" id="PTHR30536">
    <property type="entry name" value="ALTRONATE/GALACTARATE DEHYDRATASE"/>
    <property type="match status" value="1"/>
</dbReference>
<reference evidence="6" key="1">
    <citation type="submission" date="2018-08" db="EMBL/GenBank/DDBJ databases">
        <authorList>
            <person name="Grouzdev D.S."/>
            <person name="Krutkina M.S."/>
        </authorList>
    </citation>
    <scope>NUCLEOTIDE SEQUENCE [LARGE SCALE GENOMIC DNA]</scope>
    <source>
        <strain evidence="6">4-11</strain>
    </source>
</reference>
<dbReference type="Pfam" id="PF20629">
    <property type="entry name" value="GD_AH_C"/>
    <property type="match status" value="1"/>
</dbReference>
<dbReference type="Pfam" id="PF04295">
    <property type="entry name" value="GD_AH_second"/>
    <property type="match status" value="1"/>
</dbReference>
<reference evidence="5 6" key="2">
    <citation type="submission" date="2018-09" db="EMBL/GenBank/DDBJ databases">
        <title>Genome of Sphaerochaeta halotolerans strain 4-11.</title>
        <authorList>
            <person name="Nazina T.N."/>
            <person name="Sokolova D.S."/>
        </authorList>
    </citation>
    <scope>NUCLEOTIDE SEQUENCE [LARGE SCALE GENOMIC DNA]</scope>
    <source>
        <strain evidence="5 6">4-11</strain>
    </source>
</reference>
<evidence type="ECO:0000313" key="5">
    <source>
        <dbReference type="EMBL" id="RFU96220.1"/>
    </source>
</evidence>